<feature type="compositionally biased region" description="Polar residues" evidence="2">
    <location>
        <begin position="363"/>
        <end position="376"/>
    </location>
</feature>
<feature type="domain" description="C2H2-type" evidence="3">
    <location>
        <begin position="413"/>
        <end position="440"/>
    </location>
</feature>
<dbReference type="OrthoDB" id="6077919at2759"/>
<dbReference type="PROSITE" id="PS50157">
    <property type="entry name" value="ZINC_FINGER_C2H2_2"/>
    <property type="match status" value="5"/>
</dbReference>
<dbReference type="InterPro" id="IPR036236">
    <property type="entry name" value="Znf_C2H2_sf"/>
</dbReference>
<keyword evidence="1" id="KW-0863">Zinc-finger</keyword>
<protein>
    <submittedName>
        <fullName evidence="4">Zinc finger protein ZAT4</fullName>
    </submittedName>
</protein>
<evidence type="ECO:0000256" key="2">
    <source>
        <dbReference type="SAM" id="MobiDB-lite"/>
    </source>
</evidence>
<feature type="domain" description="C2H2-type" evidence="3">
    <location>
        <begin position="82"/>
        <end position="109"/>
    </location>
</feature>
<dbReference type="PANTHER" id="PTHR46869">
    <property type="entry name" value="C2H2-LIKE ZINC FINGER PROTEIN"/>
    <property type="match status" value="1"/>
</dbReference>
<feature type="domain" description="C2H2-type" evidence="3">
    <location>
        <begin position="489"/>
        <end position="516"/>
    </location>
</feature>
<dbReference type="Gene3D" id="3.30.160.60">
    <property type="entry name" value="Classic Zinc Finger"/>
    <property type="match status" value="3"/>
</dbReference>
<dbReference type="InterPro" id="IPR013087">
    <property type="entry name" value="Znf_C2H2_type"/>
</dbReference>
<dbReference type="PANTHER" id="PTHR46869:SF9">
    <property type="entry name" value="C2H2-TYPE DOMAIN-CONTAINING PROTEIN"/>
    <property type="match status" value="1"/>
</dbReference>
<feature type="region of interest" description="Disordered" evidence="2">
    <location>
        <begin position="356"/>
        <end position="376"/>
    </location>
</feature>
<evidence type="ECO:0000259" key="3">
    <source>
        <dbReference type="PROSITE" id="PS50157"/>
    </source>
</evidence>
<feature type="domain" description="C2H2-type" evidence="3">
    <location>
        <begin position="9"/>
        <end position="36"/>
    </location>
</feature>
<keyword evidence="1" id="KW-0862">Zinc</keyword>
<proteinExistence type="predicted"/>
<keyword evidence="1" id="KW-0479">Metal-binding</keyword>
<comment type="caution">
    <text evidence="4">The sequence shown here is derived from an EMBL/GenBank/DDBJ whole genome shotgun (WGS) entry which is preliminary data.</text>
</comment>
<evidence type="ECO:0000313" key="5">
    <source>
        <dbReference type="Proteomes" id="UP000516437"/>
    </source>
</evidence>
<name>A0A6A1VFK0_9ROSI</name>
<dbReference type="Proteomes" id="UP000516437">
    <property type="component" value="Chromosome 6"/>
</dbReference>
<dbReference type="SUPFAM" id="SSF57667">
    <property type="entry name" value="beta-beta-alpha zinc fingers"/>
    <property type="match status" value="3"/>
</dbReference>
<reference evidence="4 5" key="1">
    <citation type="journal article" date="2019" name="Plant Biotechnol. J.">
        <title>The red bayberry genome and genetic basis of sex determination.</title>
        <authorList>
            <person name="Jia H.M."/>
            <person name="Jia H.J."/>
            <person name="Cai Q.L."/>
            <person name="Wang Y."/>
            <person name="Zhao H.B."/>
            <person name="Yang W.F."/>
            <person name="Wang G.Y."/>
            <person name="Li Y.H."/>
            <person name="Zhan D.L."/>
            <person name="Shen Y.T."/>
            <person name="Niu Q.F."/>
            <person name="Chang L."/>
            <person name="Qiu J."/>
            <person name="Zhao L."/>
            <person name="Xie H.B."/>
            <person name="Fu W.Y."/>
            <person name="Jin J."/>
            <person name="Li X.W."/>
            <person name="Jiao Y."/>
            <person name="Zhou C.C."/>
            <person name="Tu T."/>
            <person name="Chai C.Y."/>
            <person name="Gao J.L."/>
            <person name="Fan L.J."/>
            <person name="van de Weg E."/>
            <person name="Wang J.Y."/>
            <person name="Gao Z.S."/>
        </authorList>
    </citation>
    <scope>NUCLEOTIDE SEQUENCE [LARGE SCALE GENOMIC DNA]</scope>
    <source>
        <tissue evidence="4">Leaves</tissue>
    </source>
</reference>
<organism evidence="4 5">
    <name type="scientific">Morella rubra</name>
    <name type="common">Chinese bayberry</name>
    <dbReference type="NCBI Taxonomy" id="262757"/>
    <lineage>
        <taxon>Eukaryota</taxon>
        <taxon>Viridiplantae</taxon>
        <taxon>Streptophyta</taxon>
        <taxon>Embryophyta</taxon>
        <taxon>Tracheophyta</taxon>
        <taxon>Spermatophyta</taxon>
        <taxon>Magnoliopsida</taxon>
        <taxon>eudicotyledons</taxon>
        <taxon>Gunneridae</taxon>
        <taxon>Pentapetalae</taxon>
        <taxon>rosids</taxon>
        <taxon>fabids</taxon>
        <taxon>Fagales</taxon>
        <taxon>Myricaceae</taxon>
        <taxon>Morella</taxon>
    </lineage>
</organism>
<dbReference type="EMBL" id="RXIC02000024">
    <property type="protein sequence ID" value="KAB1211501.1"/>
    <property type="molecule type" value="Genomic_DNA"/>
</dbReference>
<evidence type="ECO:0000256" key="1">
    <source>
        <dbReference type="PROSITE-ProRule" id="PRU00042"/>
    </source>
</evidence>
<dbReference type="Pfam" id="PF13912">
    <property type="entry name" value="zf-C2H2_6"/>
    <property type="match status" value="5"/>
</dbReference>
<gene>
    <name evidence="4" type="ORF">CJ030_MR6G013243</name>
</gene>
<sequence length="575" mass="63684">MGQDQEQRHLCKLCNQSFVSGKVLGGHMRCHTSKKSAKGRKKGIKSEMGFEGCGHTGYGLRENPKKSWKFSRSGHGASEQELVCKMCDRAFESLKALFGHMRHHSGRRRSGLHCRECGKGFGSVGALTTHKRSHCERFEVCIESSTTSSQKMDMDNQSYGESLGLVRRKRSNRMRYKIRPNSSFSSLNESLCFGEIEQEVAEVAMCLVMLSEGVRNWDGFCSLTEYSDNDSETVEVKSSGQNKRIANDNEDGIFALEGDDSCKMKKRRVEDSDSGVSHSKTVLAEKTVYEFSENDSGFGISEEKKVELEIPVDKFYGDAGCRIPKPDDVSGDEMEKDNHSKVKIEHTEVELDQDFAEGDGFNPANSGSTKSASTNKARPDACHAQLRGKSCKQTCATSADLGIVSSSSKITKYKCKICDKNFHSHHALGGHQSIHRTKNCSELKIHSCEESSQRDIIPETEAKCKLVSIEFGENSVEQEKSVSKETKEHKCHVCFKVFASGQALGGHKRVHSLKSSETLAEETLVIKQQISAISDLVDLNLPVIPEGETNVDVGIKSWWVGNGQKPELMVGLIPN</sequence>
<dbReference type="AlphaFoldDB" id="A0A6A1VFK0"/>
<dbReference type="PROSITE" id="PS00028">
    <property type="entry name" value="ZINC_FINGER_C2H2_1"/>
    <property type="match status" value="5"/>
</dbReference>
<dbReference type="GO" id="GO:0008270">
    <property type="term" value="F:zinc ion binding"/>
    <property type="evidence" value="ECO:0007669"/>
    <property type="project" value="UniProtKB-KW"/>
</dbReference>
<keyword evidence="5" id="KW-1185">Reference proteome</keyword>
<evidence type="ECO:0000313" key="4">
    <source>
        <dbReference type="EMBL" id="KAB1211501.1"/>
    </source>
</evidence>
<dbReference type="SMART" id="SM00355">
    <property type="entry name" value="ZnF_C2H2"/>
    <property type="match status" value="5"/>
</dbReference>
<accession>A0A6A1VFK0</accession>
<feature type="domain" description="C2H2-type" evidence="3">
    <location>
        <begin position="112"/>
        <end position="139"/>
    </location>
</feature>